<comment type="caution">
    <text evidence="1">The sequence shown here is derived from an EMBL/GenBank/DDBJ whole genome shotgun (WGS) entry which is preliminary data.</text>
</comment>
<keyword evidence="1" id="KW-0378">Hydrolase</keyword>
<dbReference type="SUPFAM" id="SSF159245">
    <property type="entry name" value="AttH-like"/>
    <property type="match status" value="1"/>
</dbReference>
<gene>
    <name evidence="1" type="ORF">ABW16_11595</name>
</gene>
<name>A0ABR5FFH4_9MYCO</name>
<dbReference type="Proteomes" id="UP000036464">
    <property type="component" value="Unassembled WGS sequence"/>
</dbReference>
<keyword evidence="2" id="KW-1185">Reference proteome</keyword>
<sequence length="462" mass="51080">MADSQSADWRRYPFELIPGDSEFTFPAAEAVHQLCQSDTWFIAGELTGTKSKRRFCFLTIFNKNRPGGSIVADFYTLALFDIDNGAYGTYTDYDMPPKNMAPGAVPKLSASTEQLDIAFASRAGTAAWQTRRDERGQLVPYTYDLALVGTDRSGAAMDLRLSVSPTRAPVPVGASKYNGRFECLGQRETFSYFQTGMLMVGTLSWGDIHEEVRGSAGHIDRQWFPLYAGGGGTDGQQRAISHEWRTIHLDNGVDFVGWRQFDRNQRNTLRPFTGATVTYSEPGISPECVEDVEVDTTSYVRWPEAVRQLVSPPVEVRYMPDRHRLRSAALELDLAGEPLVAAPAHALPVEYMEGPFRFVGTMRGQPVSGFGISERSFALYRDWELIDVLAAATGNLEPQPDDLVSSIDALRPIVTTGQSREAADYLEDTVLPLVNELPVGQREDVHQVAEALIAALSHEPTA</sequence>
<dbReference type="InterPro" id="IPR023374">
    <property type="entry name" value="AttH-like_dom_sf"/>
</dbReference>
<reference evidence="1 2" key="1">
    <citation type="submission" date="2015-05" db="EMBL/GenBank/DDBJ databases">
        <title>Genome sequence of Mycobacterium heraklionense Davo strain.</title>
        <authorList>
            <person name="Greninger A.L."/>
            <person name="Cunningham G."/>
            <person name="Miller S."/>
        </authorList>
    </citation>
    <scope>NUCLEOTIDE SEQUENCE [LARGE SCALE GENOMIC DNA]</scope>
    <source>
        <strain evidence="1 2">Davo</strain>
    </source>
</reference>
<organism evidence="1 2">
    <name type="scientific">Mycolicibacter heraklionensis</name>
    <dbReference type="NCBI Taxonomy" id="512402"/>
    <lineage>
        <taxon>Bacteria</taxon>
        <taxon>Bacillati</taxon>
        <taxon>Actinomycetota</taxon>
        <taxon>Actinomycetes</taxon>
        <taxon>Mycobacteriales</taxon>
        <taxon>Mycobacteriaceae</taxon>
        <taxon>Mycolicibacter</taxon>
    </lineage>
</organism>
<dbReference type="Gene3D" id="2.40.370.10">
    <property type="entry name" value="AttH-like domain"/>
    <property type="match status" value="1"/>
</dbReference>
<accession>A0ABR5FFH4</accession>
<protein>
    <submittedName>
        <fullName evidence="1">Secreted hydrolase</fullName>
    </submittedName>
</protein>
<dbReference type="EMBL" id="LDPO01000008">
    <property type="protein sequence ID" value="KLO28852.1"/>
    <property type="molecule type" value="Genomic_DNA"/>
</dbReference>
<proteinExistence type="predicted"/>
<evidence type="ECO:0000313" key="2">
    <source>
        <dbReference type="Proteomes" id="UP000036464"/>
    </source>
</evidence>
<dbReference type="GO" id="GO:0016787">
    <property type="term" value="F:hydrolase activity"/>
    <property type="evidence" value="ECO:0007669"/>
    <property type="project" value="UniProtKB-KW"/>
</dbReference>
<evidence type="ECO:0000313" key="1">
    <source>
        <dbReference type="EMBL" id="KLO28852.1"/>
    </source>
</evidence>